<proteinExistence type="predicted"/>
<dbReference type="KEGG" id="aarg:Aargi30884_24010"/>
<keyword evidence="3" id="KW-1185">Reference proteome</keyword>
<organism evidence="2 3">
    <name type="scientific">Amedibacterium intestinale</name>
    <dbReference type="NCBI Taxonomy" id="2583452"/>
    <lineage>
        <taxon>Bacteria</taxon>
        <taxon>Bacillati</taxon>
        <taxon>Bacillota</taxon>
        <taxon>Erysipelotrichia</taxon>
        <taxon>Erysipelotrichales</taxon>
        <taxon>Erysipelotrichaceae</taxon>
        <taxon>Amedibacterium</taxon>
    </lineage>
</organism>
<reference evidence="3" key="1">
    <citation type="submission" date="2019-05" db="EMBL/GenBank/DDBJ databases">
        <title>Complete genome sequencing of Absiella argi strain JCM 30884.</title>
        <authorList>
            <person name="Sakamoto M."/>
            <person name="Murakami T."/>
            <person name="Mori H."/>
        </authorList>
    </citation>
    <scope>NUCLEOTIDE SEQUENCE [LARGE SCALE GENOMIC DNA]</scope>
    <source>
        <strain evidence="3">JCM 30884</strain>
    </source>
</reference>
<dbReference type="InterPro" id="IPR000182">
    <property type="entry name" value="GNAT_dom"/>
</dbReference>
<dbReference type="PROSITE" id="PS51186">
    <property type="entry name" value="GNAT"/>
    <property type="match status" value="1"/>
</dbReference>
<evidence type="ECO:0000259" key="1">
    <source>
        <dbReference type="PROSITE" id="PS51186"/>
    </source>
</evidence>
<name>A0A6N4TL13_9FIRM</name>
<evidence type="ECO:0000313" key="2">
    <source>
        <dbReference type="EMBL" id="BBK23498.1"/>
    </source>
</evidence>
<evidence type="ECO:0000313" key="3">
    <source>
        <dbReference type="Proteomes" id="UP000464754"/>
    </source>
</evidence>
<sequence length="146" mass="17080">MNYKIRRICPQDAKDIYVLNKRLGYVSEEEKVKERIQNVLDAGSDILLVAEQENKVIGYVHGCPYNTLYADSLMSIIVFVIQEEIDHRKEISNALLTAFENLAMKNGYRGIRMAADVQRESLYRLMVENGYENKRDLKHYIKYLNK</sequence>
<dbReference type="GO" id="GO:0016747">
    <property type="term" value="F:acyltransferase activity, transferring groups other than amino-acyl groups"/>
    <property type="evidence" value="ECO:0007669"/>
    <property type="project" value="InterPro"/>
</dbReference>
<dbReference type="AlphaFoldDB" id="A0A6N4TL13"/>
<dbReference type="RefSeq" id="WP_118276982.1">
    <property type="nucleotide sequence ID" value="NZ_AP019695.1"/>
</dbReference>
<dbReference type="Gene3D" id="3.40.630.30">
    <property type="match status" value="1"/>
</dbReference>
<accession>A0A6N4TL13</accession>
<protein>
    <submittedName>
        <fullName evidence="2">N-acetyltransferase</fullName>
    </submittedName>
</protein>
<keyword evidence="2" id="KW-0808">Transferase</keyword>
<gene>
    <name evidence="2" type="ORF">Aargi30884_24010</name>
</gene>
<dbReference type="InterPro" id="IPR016181">
    <property type="entry name" value="Acyl_CoA_acyltransferase"/>
</dbReference>
<dbReference type="EMBL" id="AP019695">
    <property type="protein sequence ID" value="BBK23498.1"/>
    <property type="molecule type" value="Genomic_DNA"/>
</dbReference>
<dbReference type="Proteomes" id="UP000464754">
    <property type="component" value="Chromosome"/>
</dbReference>
<dbReference type="SUPFAM" id="SSF55729">
    <property type="entry name" value="Acyl-CoA N-acyltransferases (Nat)"/>
    <property type="match status" value="1"/>
</dbReference>
<feature type="domain" description="N-acetyltransferase" evidence="1">
    <location>
        <begin position="3"/>
        <end position="146"/>
    </location>
</feature>
<dbReference type="Pfam" id="PF13420">
    <property type="entry name" value="Acetyltransf_4"/>
    <property type="match status" value="1"/>
</dbReference>